<evidence type="ECO:0000313" key="2">
    <source>
        <dbReference type="EMBL" id="KAG1811431.1"/>
    </source>
</evidence>
<comment type="caution">
    <text evidence="2">The sequence shown here is derived from an EMBL/GenBank/DDBJ whole genome shotgun (WGS) entry which is preliminary data.</text>
</comment>
<keyword evidence="3" id="KW-1185">Reference proteome</keyword>
<protein>
    <submittedName>
        <fullName evidence="2">Uncharacterized protein</fullName>
    </submittedName>
</protein>
<proteinExistence type="predicted"/>
<accession>A0A9P7JAS3</accession>
<dbReference type="OrthoDB" id="2691712at2759"/>
<feature type="compositionally biased region" description="Polar residues" evidence="1">
    <location>
        <begin position="114"/>
        <end position="123"/>
    </location>
</feature>
<dbReference type="AlphaFoldDB" id="A0A9P7JAS3"/>
<feature type="region of interest" description="Disordered" evidence="1">
    <location>
        <begin position="1"/>
        <end position="48"/>
    </location>
</feature>
<organism evidence="2 3">
    <name type="scientific">Suillus subaureus</name>
    <dbReference type="NCBI Taxonomy" id="48587"/>
    <lineage>
        <taxon>Eukaryota</taxon>
        <taxon>Fungi</taxon>
        <taxon>Dikarya</taxon>
        <taxon>Basidiomycota</taxon>
        <taxon>Agaricomycotina</taxon>
        <taxon>Agaricomycetes</taxon>
        <taxon>Agaricomycetidae</taxon>
        <taxon>Boletales</taxon>
        <taxon>Suillineae</taxon>
        <taxon>Suillaceae</taxon>
        <taxon>Suillus</taxon>
    </lineage>
</organism>
<evidence type="ECO:0000256" key="1">
    <source>
        <dbReference type="SAM" id="MobiDB-lite"/>
    </source>
</evidence>
<dbReference type="EMBL" id="JABBWG010000029">
    <property type="protein sequence ID" value="KAG1811431.1"/>
    <property type="molecule type" value="Genomic_DNA"/>
</dbReference>
<feature type="compositionally biased region" description="Polar residues" evidence="1">
    <location>
        <begin position="156"/>
        <end position="168"/>
    </location>
</feature>
<feature type="region of interest" description="Disordered" evidence="1">
    <location>
        <begin position="87"/>
        <end position="145"/>
    </location>
</feature>
<name>A0A9P7JAS3_9AGAM</name>
<sequence length="174" mass="18877">MHGHPQIFRPRSQQRPGRFKNFRLTVTRSPRSGPPPASTPALPTALPPAAEPTAFKAQLRHLFTWRSDHAAPAIVTVDVPFAQAKERNAAAGAPKPDEDVVPDEYLDDHPPNPDTQQQSTVAQVDTGEHGDHCKPRRAGDAAESLADTVLLREAKVSSSRTTCLGSVNHSEESE</sequence>
<dbReference type="RefSeq" id="XP_041190030.1">
    <property type="nucleotide sequence ID" value="XM_041342457.1"/>
</dbReference>
<dbReference type="GeneID" id="64636473"/>
<evidence type="ECO:0000313" key="3">
    <source>
        <dbReference type="Proteomes" id="UP000807769"/>
    </source>
</evidence>
<feature type="compositionally biased region" description="Basic and acidic residues" evidence="1">
    <location>
        <begin position="126"/>
        <end position="140"/>
    </location>
</feature>
<gene>
    <name evidence="2" type="ORF">BJ212DRAFT_1589354</name>
</gene>
<feature type="region of interest" description="Disordered" evidence="1">
    <location>
        <begin position="155"/>
        <end position="174"/>
    </location>
</feature>
<dbReference type="Proteomes" id="UP000807769">
    <property type="component" value="Unassembled WGS sequence"/>
</dbReference>
<reference evidence="2" key="1">
    <citation type="journal article" date="2020" name="New Phytol.">
        <title>Comparative genomics reveals dynamic genome evolution in host specialist ectomycorrhizal fungi.</title>
        <authorList>
            <person name="Lofgren L.A."/>
            <person name="Nguyen N.H."/>
            <person name="Vilgalys R."/>
            <person name="Ruytinx J."/>
            <person name="Liao H.L."/>
            <person name="Branco S."/>
            <person name="Kuo A."/>
            <person name="LaButti K."/>
            <person name="Lipzen A."/>
            <person name="Andreopoulos W."/>
            <person name="Pangilinan J."/>
            <person name="Riley R."/>
            <person name="Hundley H."/>
            <person name="Na H."/>
            <person name="Barry K."/>
            <person name="Grigoriev I.V."/>
            <person name="Stajich J.E."/>
            <person name="Kennedy P.G."/>
        </authorList>
    </citation>
    <scope>NUCLEOTIDE SEQUENCE</scope>
    <source>
        <strain evidence="2">MN1</strain>
    </source>
</reference>